<dbReference type="InterPro" id="IPR036322">
    <property type="entry name" value="WD40_repeat_dom_sf"/>
</dbReference>
<dbReference type="EnsemblMetazoa" id="SMAR007857-RA">
    <property type="protein sequence ID" value="SMAR007857-PA"/>
    <property type="gene ID" value="SMAR007857"/>
</dbReference>
<dbReference type="SUPFAM" id="SSF50978">
    <property type="entry name" value="WD40 repeat-like"/>
    <property type="match status" value="1"/>
</dbReference>
<sequence>MDYQTGLSTSEKIKLHYMTIFAQCFSPCGKYLVAANNYGKIAVFNIGNILNPDSIQVQDKELKLPRFSFQGHDGPIYALTSTKQFLISAGVGDIIGWAWSDILNKQAKVAWTLSVPQRDLLGKPETNAIVLGENEFSTNLFSAGGDNNVYEWDLESGSQKTTFQGHTDYIHCLATSNQNECISGSEDGSVRIWDLRKPQNEAILLEPYKKDKCVRPKFGKWIGCVALDSRSDWLACGGGPALTLWHMGSFEPTTVYESVDATLACCAFYDDLVIAGGGDSNFYQMNINGNLKSKIPTSAPSIYSISTNILYQNELASVAGTSYKIDVCPSFKYRDFVLYFT</sequence>
<dbReference type="eggNOG" id="KOG0649">
    <property type="taxonomic scope" value="Eukaryota"/>
</dbReference>
<dbReference type="SMART" id="SM00320">
    <property type="entry name" value="WD40"/>
    <property type="match status" value="6"/>
</dbReference>
<dbReference type="GO" id="GO:0000347">
    <property type="term" value="C:THO complex"/>
    <property type="evidence" value="ECO:0007669"/>
    <property type="project" value="TreeGrafter"/>
</dbReference>
<feature type="repeat" description="WD" evidence="4">
    <location>
        <begin position="163"/>
        <end position="203"/>
    </location>
</feature>
<evidence type="ECO:0000256" key="3">
    <source>
        <dbReference type="ARBA" id="ARBA00022737"/>
    </source>
</evidence>
<dbReference type="Gene3D" id="2.130.10.10">
    <property type="entry name" value="YVTN repeat-like/Quinoprotein amine dehydrogenase"/>
    <property type="match status" value="1"/>
</dbReference>
<keyword evidence="3" id="KW-0677">Repeat</keyword>
<dbReference type="PROSITE" id="PS00678">
    <property type="entry name" value="WD_REPEATS_1"/>
    <property type="match status" value="1"/>
</dbReference>
<dbReference type="STRING" id="126957.T1J2Q9"/>
<reference evidence="6" key="1">
    <citation type="submission" date="2011-05" db="EMBL/GenBank/DDBJ databases">
        <authorList>
            <person name="Richards S.R."/>
            <person name="Qu J."/>
            <person name="Jiang H."/>
            <person name="Jhangiani S.N."/>
            <person name="Agravi P."/>
            <person name="Goodspeed R."/>
            <person name="Gross S."/>
            <person name="Mandapat C."/>
            <person name="Jackson L."/>
            <person name="Mathew T."/>
            <person name="Pu L."/>
            <person name="Thornton R."/>
            <person name="Saada N."/>
            <person name="Wilczek-Boney K.B."/>
            <person name="Lee S."/>
            <person name="Kovar C."/>
            <person name="Wu Y."/>
            <person name="Scherer S.E."/>
            <person name="Worley K.C."/>
            <person name="Muzny D.M."/>
            <person name="Gibbs R."/>
        </authorList>
    </citation>
    <scope>NUCLEOTIDE SEQUENCE</scope>
    <source>
        <strain evidence="6">Brora</strain>
    </source>
</reference>
<evidence type="ECO:0000256" key="2">
    <source>
        <dbReference type="ARBA" id="ARBA00022574"/>
    </source>
</evidence>
<accession>T1J2Q9</accession>
<evidence type="ECO:0000313" key="5">
    <source>
        <dbReference type="EnsemblMetazoa" id="SMAR007857-PA"/>
    </source>
</evidence>
<dbReference type="InterPro" id="IPR001680">
    <property type="entry name" value="WD40_rpt"/>
</dbReference>
<dbReference type="PROSITE" id="PS50294">
    <property type="entry name" value="WD_REPEATS_REGION"/>
    <property type="match status" value="1"/>
</dbReference>
<dbReference type="InterPro" id="IPR019775">
    <property type="entry name" value="WD40_repeat_CS"/>
</dbReference>
<dbReference type="AlphaFoldDB" id="T1J2Q9"/>
<keyword evidence="6" id="KW-1185">Reference proteome</keyword>
<dbReference type="PhylomeDB" id="T1J2Q9"/>
<dbReference type="PANTHER" id="PTHR44411:SF1">
    <property type="entry name" value="THO COMPLEX SUBUNIT 6 HOMOLOG"/>
    <property type="match status" value="1"/>
</dbReference>
<dbReference type="HOGENOM" id="CLU_060667_0_0_1"/>
<dbReference type="InterPro" id="IPR042626">
    <property type="entry name" value="THOC6"/>
</dbReference>
<evidence type="ECO:0000256" key="1">
    <source>
        <dbReference type="ARBA" id="ARBA00009728"/>
    </source>
</evidence>
<dbReference type="Proteomes" id="UP000014500">
    <property type="component" value="Unassembled WGS sequence"/>
</dbReference>
<dbReference type="InterPro" id="IPR015943">
    <property type="entry name" value="WD40/YVTN_repeat-like_dom_sf"/>
</dbReference>
<dbReference type="Pfam" id="PF00400">
    <property type="entry name" value="WD40"/>
    <property type="match status" value="1"/>
</dbReference>
<proteinExistence type="inferred from homology"/>
<keyword evidence="2 4" id="KW-0853">WD repeat</keyword>
<organism evidence="5 6">
    <name type="scientific">Strigamia maritima</name>
    <name type="common">European centipede</name>
    <name type="synonym">Geophilus maritimus</name>
    <dbReference type="NCBI Taxonomy" id="126957"/>
    <lineage>
        <taxon>Eukaryota</taxon>
        <taxon>Metazoa</taxon>
        <taxon>Ecdysozoa</taxon>
        <taxon>Arthropoda</taxon>
        <taxon>Myriapoda</taxon>
        <taxon>Chilopoda</taxon>
        <taxon>Pleurostigmophora</taxon>
        <taxon>Geophilomorpha</taxon>
        <taxon>Linotaeniidae</taxon>
        <taxon>Strigamia</taxon>
    </lineage>
</organism>
<name>T1J2Q9_STRMM</name>
<dbReference type="PROSITE" id="PS50082">
    <property type="entry name" value="WD_REPEATS_2"/>
    <property type="match status" value="1"/>
</dbReference>
<reference evidence="5" key="2">
    <citation type="submission" date="2015-02" db="UniProtKB">
        <authorList>
            <consortium name="EnsemblMetazoa"/>
        </authorList>
    </citation>
    <scope>IDENTIFICATION</scope>
</reference>
<comment type="similarity">
    <text evidence="1">Belongs to the WD repeat THOC6 family.</text>
</comment>
<dbReference type="GO" id="GO:0006406">
    <property type="term" value="P:mRNA export from nucleus"/>
    <property type="evidence" value="ECO:0007669"/>
    <property type="project" value="TreeGrafter"/>
</dbReference>
<dbReference type="PANTHER" id="PTHR44411">
    <property type="entry name" value="THO COMPLEX SUBUNIT 6 HOMOLOG"/>
    <property type="match status" value="1"/>
</dbReference>
<dbReference type="EMBL" id="JH431806">
    <property type="status" value="NOT_ANNOTATED_CDS"/>
    <property type="molecule type" value="Genomic_DNA"/>
</dbReference>
<dbReference type="OMA" id="FTEDWLL"/>
<evidence type="ECO:0000313" key="6">
    <source>
        <dbReference type="Proteomes" id="UP000014500"/>
    </source>
</evidence>
<dbReference type="GO" id="GO:0000346">
    <property type="term" value="C:transcription export complex"/>
    <property type="evidence" value="ECO:0007669"/>
    <property type="project" value="TreeGrafter"/>
</dbReference>
<evidence type="ECO:0000256" key="4">
    <source>
        <dbReference type="PROSITE-ProRule" id="PRU00221"/>
    </source>
</evidence>
<protein>
    <submittedName>
        <fullName evidence="5">Uncharacterized protein</fullName>
    </submittedName>
</protein>